<proteinExistence type="predicted"/>
<keyword evidence="3" id="KW-1185">Reference proteome</keyword>
<evidence type="ECO:0000313" key="3">
    <source>
        <dbReference type="Proteomes" id="UP001189429"/>
    </source>
</evidence>
<comment type="caution">
    <text evidence="2">The sequence shown here is derived from an EMBL/GenBank/DDBJ whole genome shotgun (WGS) entry which is preliminary data.</text>
</comment>
<accession>A0ABN9TKN4</accession>
<evidence type="ECO:0000256" key="1">
    <source>
        <dbReference type="SAM" id="MobiDB-lite"/>
    </source>
</evidence>
<dbReference type="Proteomes" id="UP001189429">
    <property type="component" value="Unassembled WGS sequence"/>
</dbReference>
<sequence length="84" mass="8667">MQPGGQLPGAVTDTSRDNGFSMPLGDAAAEEAFPMISDVFEVWGGSKHGAARRARRGRPDCVGAGGGRRGGGCRRGAPRKVLLT</sequence>
<dbReference type="EMBL" id="CAUYUJ010014829">
    <property type="protein sequence ID" value="CAK0846527.1"/>
    <property type="molecule type" value="Genomic_DNA"/>
</dbReference>
<reference evidence="2" key="1">
    <citation type="submission" date="2023-10" db="EMBL/GenBank/DDBJ databases">
        <authorList>
            <person name="Chen Y."/>
            <person name="Shah S."/>
            <person name="Dougan E. K."/>
            <person name="Thang M."/>
            <person name="Chan C."/>
        </authorList>
    </citation>
    <scope>NUCLEOTIDE SEQUENCE [LARGE SCALE GENOMIC DNA]</scope>
</reference>
<organism evidence="2 3">
    <name type="scientific">Prorocentrum cordatum</name>
    <dbReference type="NCBI Taxonomy" id="2364126"/>
    <lineage>
        <taxon>Eukaryota</taxon>
        <taxon>Sar</taxon>
        <taxon>Alveolata</taxon>
        <taxon>Dinophyceae</taxon>
        <taxon>Prorocentrales</taxon>
        <taxon>Prorocentraceae</taxon>
        <taxon>Prorocentrum</taxon>
    </lineage>
</organism>
<feature type="region of interest" description="Disordered" evidence="1">
    <location>
        <begin position="1"/>
        <end position="23"/>
    </location>
</feature>
<protein>
    <submittedName>
        <fullName evidence="2">Uncharacterized protein</fullName>
    </submittedName>
</protein>
<evidence type="ECO:0000313" key="2">
    <source>
        <dbReference type="EMBL" id="CAK0846527.1"/>
    </source>
</evidence>
<feature type="region of interest" description="Disordered" evidence="1">
    <location>
        <begin position="49"/>
        <end position="84"/>
    </location>
</feature>
<name>A0ABN9TKN4_9DINO</name>
<feature type="compositionally biased region" description="Gly residues" evidence="1">
    <location>
        <begin position="63"/>
        <end position="74"/>
    </location>
</feature>
<gene>
    <name evidence="2" type="ORF">PCOR1329_LOCUS39998</name>
</gene>